<dbReference type="GO" id="GO:0003677">
    <property type="term" value="F:DNA binding"/>
    <property type="evidence" value="ECO:0007669"/>
    <property type="project" value="UniProtKB-KW"/>
</dbReference>
<comment type="similarity">
    <text evidence="1">Belongs to the bacterial histone-like protein family.</text>
</comment>
<dbReference type="OrthoDB" id="9879130at2"/>
<dbReference type="Gene3D" id="4.10.520.10">
    <property type="entry name" value="IHF-like DNA-binding proteins"/>
    <property type="match status" value="1"/>
</dbReference>
<dbReference type="SUPFAM" id="SSF47729">
    <property type="entry name" value="IHF-like DNA-binding proteins"/>
    <property type="match status" value="1"/>
</dbReference>
<dbReference type="InterPro" id="IPR010992">
    <property type="entry name" value="IHF-like_DNA-bd_dom_sf"/>
</dbReference>
<dbReference type="KEGG" id="swf:E3E12_05900"/>
<keyword evidence="2 3" id="KW-0238">DNA-binding</keyword>
<name>A0A4Y6U8L4_9PROT</name>
<reference evidence="3 4" key="1">
    <citation type="submission" date="2019-03" db="EMBL/GenBank/DDBJ databases">
        <title>The complete genome sequence of Swingsia_sp. F3b2 LMG30590(T).</title>
        <authorList>
            <person name="Chua K.-O."/>
            <person name="Chan K.-G."/>
            <person name="See-Too W.-S."/>
        </authorList>
    </citation>
    <scope>NUCLEOTIDE SEQUENCE [LARGE SCALE GENOMIC DNA]</scope>
    <source>
        <strain evidence="3 4">F3b2</strain>
    </source>
</reference>
<keyword evidence="4" id="KW-1185">Reference proteome</keyword>
<organism evidence="3 4">
    <name type="scientific">Formicincola oecophyllae</name>
    <dbReference type="NCBI Taxonomy" id="2558361"/>
    <lineage>
        <taxon>Bacteria</taxon>
        <taxon>Pseudomonadati</taxon>
        <taxon>Pseudomonadota</taxon>
        <taxon>Alphaproteobacteria</taxon>
        <taxon>Acetobacterales</taxon>
        <taxon>Acetobacteraceae</taxon>
        <taxon>Formicincola</taxon>
    </lineage>
</organism>
<evidence type="ECO:0000313" key="3">
    <source>
        <dbReference type="EMBL" id="QDH13793.1"/>
    </source>
</evidence>
<proteinExistence type="inferred from homology"/>
<dbReference type="EMBL" id="CP038231">
    <property type="protein sequence ID" value="QDH13793.1"/>
    <property type="molecule type" value="Genomic_DNA"/>
</dbReference>
<dbReference type="GO" id="GO:0030527">
    <property type="term" value="F:structural constituent of chromatin"/>
    <property type="evidence" value="ECO:0007669"/>
    <property type="project" value="InterPro"/>
</dbReference>
<dbReference type="AlphaFoldDB" id="A0A4Y6U8L4"/>
<dbReference type="InterPro" id="IPR000119">
    <property type="entry name" value="Hist_DNA-bd"/>
</dbReference>
<accession>A0A4Y6U8L4</accession>
<gene>
    <name evidence="3" type="ORF">E3E12_05900</name>
</gene>
<evidence type="ECO:0000256" key="1">
    <source>
        <dbReference type="ARBA" id="ARBA00010529"/>
    </source>
</evidence>
<evidence type="ECO:0000256" key="2">
    <source>
        <dbReference type="ARBA" id="ARBA00023125"/>
    </source>
</evidence>
<evidence type="ECO:0000313" key="4">
    <source>
        <dbReference type="Proteomes" id="UP000318709"/>
    </source>
</evidence>
<dbReference type="Proteomes" id="UP000318709">
    <property type="component" value="Chromosome"/>
</dbReference>
<dbReference type="Pfam" id="PF00216">
    <property type="entry name" value="Bac_DNA_binding"/>
    <property type="match status" value="1"/>
</dbReference>
<sequence length="110" mass="12058">MIMSTAIENILVEAVTAAGGTLTAQQAAEAHRKYAELFAAQLAQHGLLEDRYLGRFHVSAQKAYKMVNHLPHSKDFGKEIEVPASKRCDFDASIDLKEVINGQTAKFGVK</sequence>
<protein>
    <submittedName>
        <fullName evidence="3">HU family DNA-binding protein</fullName>
    </submittedName>
</protein>